<dbReference type="InterPro" id="IPR029039">
    <property type="entry name" value="Flavoprotein-like_sf"/>
</dbReference>
<dbReference type="SUPFAM" id="SSF52218">
    <property type="entry name" value="Flavoproteins"/>
    <property type="match status" value="1"/>
</dbReference>
<keyword evidence="1" id="KW-0285">Flavoprotein</keyword>
<dbReference type="InterPro" id="IPR005025">
    <property type="entry name" value="FMN_Rdtase-like_dom"/>
</dbReference>
<dbReference type="PANTHER" id="PTHR43278:SF2">
    <property type="entry name" value="IRON-SULFUR FLAVOPROTEIN"/>
    <property type="match status" value="1"/>
</dbReference>
<dbReference type="KEGG" id="tbe:Trebr_2397"/>
<evidence type="ECO:0000313" key="4">
    <source>
        <dbReference type="EMBL" id="AEE17804.1"/>
    </source>
</evidence>
<keyword evidence="5" id="KW-1185">Reference proteome</keyword>
<dbReference type="GO" id="GO:0016491">
    <property type="term" value="F:oxidoreductase activity"/>
    <property type="evidence" value="ECO:0007669"/>
    <property type="project" value="InterPro"/>
</dbReference>
<dbReference type="Pfam" id="PF03358">
    <property type="entry name" value="FMN_red"/>
    <property type="match status" value="1"/>
</dbReference>
<dbReference type="Proteomes" id="UP000006546">
    <property type="component" value="Chromosome"/>
</dbReference>
<organism evidence="4 5">
    <name type="scientific">Treponema brennaborense (strain DSM 12168 / CIP 105900 / DD5/3)</name>
    <dbReference type="NCBI Taxonomy" id="906968"/>
    <lineage>
        <taxon>Bacteria</taxon>
        <taxon>Pseudomonadati</taxon>
        <taxon>Spirochaetota</taxon>
        <taxon>Spirochaetia</taxon>
        <taxon>Spirochaetales</taxon>
        <taxon>Treponemataceae</taxon>
        <taxon>Treponema</taxon>
    </lineage>
</organism>
<dbReference type="EMBL" id="CP002696">
    <property type="protein sequence ID" value="AEE17804.1"/>
    <property type="molecule type" value="Genomic_DNA"/>
</dbReference>
<reference evidence="5" key="1">
    <citation type="submission" date="2011-04" db="EMBL/GenBank/DDBJ databases">
        <title>The complete genome of Treponema brennaborense DSM 12168.</title>
        <authorList>
            <person name="Lucas S."/>
            <person name="Han J."/>
            <person name="Lapidus A."/>
            <person name="Bruce D."/>
            <person name="Goodwin L."/>
            <person name="Pitluck S."/>
            <person name="Peters L."/>
            <person name="Kyrpides N."/>
            <person name="Mavromatis K."/>
            <person name="Ivanova N."/>
            <person name="Mikhailova N."/>
            <person name="Pagani I."/>
            <person name="Teshima H."/>
            <person name="Detter J.C."/>
            <person name="Tapia R."/>
            <person name="Han C."/>
            <person name="Land M."/>
            <person name="Hauser L."/>
            <person name="Markowitz V."/>
            <person name="Cheng J.-F."/>
            <person name="Hugenholtz P."/>
            <person name="Woyke T."/>
            <person name="Wu D."/>
            <person name="Gronow S."/>
            <person name="Wellnitz S."/>
            <person name="Brambilla E."/>
            <person name="Klenk H.-P."/>
            <person name="Eisen J.A."/>
        </authorList>
    </citation>
    <scope>NUCLEOTIDE SEQUENCE [LARGE SCALE GENOMIC DNA]</scope>
    <source>
        <strain evidence="5">DSM 12168 / CIP 105900 / DD5/3</strain>
    </source>
</reference>
<dbReference type="eggNOG" id="COG0655">
    <property type="taxonomic scope" value="Bacteria"/>
</dbReference>
<dbReference type="PANTHER" id="PTHR43278">
    <property type="entry name" value="NAD(P)H-DEPENDENT FMN-CONTAINING OXIDOREDUCTASE YWQN-RELATED"/>
    <property type="match status" value="1"/>
</dbReference>
<dbReference type="RefSeq" id="WP_013759505.1">
    <property type="nucleotide sequence ID" value="NC_015500.1"/>
</dbReference>
<protein>
    <submittedName>
        <fullName evidence="4">NADPH-dependent FMN reductase</fullName>
    </submittedName>
</protein>
<evidence type="ECO:0000313" key="5">
    <source>
        <dbReference type="Proteomes" id="UP000006546"/>
    </source>
</evidence>
<feature type="domain" description="NADPH-dependent FMN reductase-like" evidence="3">
    <location>
        <begin position="1"/>
        <end position="128"/>
    </location>
</feature>
<gene>
    <name evidence="4" type="ordered locus">Trebr_2397</name>
</gene>
<keyword evidence="2" id="KW-0288">FMN</keyword>
<sequence>MKILLLNGSPRNGGRLSQILRIIEESAKRNDEVRSYTVSNLAFKSCIGCMACRKNRLCVLQKDDAHKIAEEIRTCDAVVVGTPVYWGNMNGDLKRLFDRLVGILMAETKLGIPKPLHEGKKAYIVVTCTTPFPFNILAGQSTKAVAAVKEVLAASGFKLKGKIVLPGTKGMEILPQKIERKAATLI</sequence>
<dbReference type="OrthoDB" id="9790975at2"/>
<dbReference type="Gene3D" id="3.40.50.360">
    <property type="match status" value="1"/>
</dbReference>
<proteinExistence type="predicted"/>
<dbReference type="STRING" id="906968.Trebr_2397"/>
<evidence type="ECO:0000259" key="3">
    <source>
        <dbReference type="Pfam" id="PF03358"/>
    </source>
</evidence>
<dbReference type="HOGENOM" id="CLU_050993_4_2_12"/>
<dbReference type="InterPro" id="IPR051796">
    <property type="entry name" value="ISF_SsuE-like"/>
</dbReference>
<evidence type="ECO:0000256" key="2">
    <source>
        <dbReference type="ARBA" id="ARBA00022643"/>
    </source>
</evidence>
<evidence type="ECO:0000256" key="1">
    <source>
        <dbReference type="ARBA" id="ARBA00022630"/>
    </source>
</evidence>
<name>F4LMR4_TREBD</name>
<accession>F4LMR4</accession>
<dbReference type="AlphaFoldDB" id="F4LMR4"/>